<organism evidence="2 3">
    <name type="scientific">Pseudocohnilembus persalinus</name>
    <name type="common">Ciliate</name>
    <dbReference type="NCBI Taxonomy" id="266149"/>
    <lineage>
        <taxon>Eukaryota</taxon>
        <taxon>Sar</taxon>
        <taxon>Alveolata</taxon>
        <taxon>Ciliophora</taxon>
        <taxon>Intramacronucleata</taxon>
        <taxon>Oligohymenophorea</taxon>
        <taxon>Scuticociliatia</taxon>
        <taxon>Philasterida</taxon>
        <taxon>Pseudocohnilembidae</taxon>
        <taxon>Pseudocohnilembus</taxon>
    </lineage>
</organism>
<keyword evidence="3" id="KW-1185">Reference proteome</keyword>
<feature type="compositionally biased region" description="Basic and acidic residues" evidence="1">
    <location>
        <begin position="43"/>
        <end position="52"/>
    </location>
</feature>
<evidence type="ECO:0000313" key="3">
    <source>
        <dbReference type="Proteomes" id="UP000054937"/>
    </source>
</evidence>
<reference evidence="2 3" key="1">
    <citation type="journal article" date="2015" name="Sci. Rep.">
        <title>Genome of the facultative scuticociliatosis pathogen Pseudocohnilembus persalinus provides insight into its virulence through horizontal gene transfer.</title>
        <authorList>
            <person name="Xiong J."/>
            <person name="Wang G."/>
            <person name="Cheng J."/>
            <person name="Tian M."/>
            <person name="Pan X."/>
            <person name="Warren A."/>
            <person name="Jiang C."/>
            <person name="Yuan D."/>
            <person name="Miao W."/>
        </authorList>
    </citation>
    <scope>NUCLEOTIDE SEQUENCE [LARGE SCALE GENOMIC DNA]</scope>
    <source>
        <strain evidence="2">36N120E</strain>
    </source>
</reference>
<dbReference type="Proteomes" id="UP000054937">
    <property type="component" value="Unassembled WGS sequence"/>
</dbReference>
<proteinExistence type="predicted"/>
<dbReference type="EMBL" id="LDAU01000232">
    <property type="protein sequence ID" value="KRW98669.1"/>
    <property type="molecule type" value="Genomic_DNA"/>
</dbReference>
<dbReference type="InParanoid" id="A0A0V0Q8W0"/>
<sequence length="215" mass="25186">MEEKNEEQKSSQNIGQDKQLEKQIEQKKQEDQIQSDDQNEENIEIKDKKQSEEKDEDLGITFIKGPVGHPHEPKPAFFVGIIEDGREDKDNFSEQKGVYKKIFGSNNQKFPDNKGMMSNIEGVYEYNYDIEQDLTPDSDTVMSVVLDFDKNVFRILTPAKKNIHQSLKKFLNLNERDWRVYFGWLECSSSVTILEVRRTETKIKPKDKYGREIDI</sequence>
<feature type="compositionally biased region" description="Acidic residues" evidence="1">
    <location>
        <begin position="33"/>
        <end position="42"/>
    </location>
</feature>
<feature type="compositionally biased region" description="Basic and acidic residues" evidence="1">
    <location>
        <begin position="18"/>
        <end position="31"/>
    </location>
</feature>
<protein>
    <submittedName>
        <fullName evidence="2">Uncharacterized protein</fullName>
    </submittedName>
</protein>
<gene>
    <name evidence="2" type="ORF">PPERSA_00257</name>
</gene>
<feature type="region of interest" description="Disordered" evidence="1">
    <location>
        <begin position="1"/>
        <end position="57"/>
    </location>
</feature>
<comment type="caution">
    <text evidence="2">The sequence shown here is derived from an EMBL/GenBank/DDBJ whole genome shotgun (WGS) entry which is preliminary data.</text>
</comment>
<evidence type="ECO:0000313" key="2">
    <source>
        <dbReference type="EMBL" id="KRW98669.1"/>
    </source>
</evidence>
<dbReference type="AlphaFoldDB" id="A0A0V0Q8W0"/>
<name>A0A0V0Q8W0_PSEPJ</name>
<accession>A0A0V0Q8W0</accession>
<evidence type="ECO:0000256" key="1">
    <source>
        <dbReference type="SAM" id="MobiDB-lite"/>
    </source>
</evidence>